<accession>A0A8S0TPS9</accession>
<comment type="caution">
    <text evidence="1">The sequence shown here is derived from an EMBL/GenBank/DDBJ whole genome shotgun (WGS) entry which is preliminary data.</text>
</comment>
<dbReference type="AlphaFoldDB" id="A0A8S0TPS9"/>
<evidence type="ECO:0000313" key="1">
    <source>
        <dbReference type="EMBL" id="CAA3007251.1"/>
    </source>
</evidence>
<keyword evidence="2" id="KW-1185">Reference proteome</keyword>
<gene>
    <name evidence="1" type="ORF">OLEA9_D003848</name>
</gene>
<dbReference type="Proteomes" id="UP000594638">
    <property type="component" value="Unassembled WGS sequence"/>
</dbReference>
<feature type="non-terminal residue" evidence="1">
    <location>
        <position position="104"/>
    </location>
</feature>
<protein>
    <submittedName>
        <fullName evidence="1">Hydroxyproline O-galactosyltransferase GALT6-like</fullName>
    </submittedName>
</protein>
<organism evidence="1 2">
    <name type="scientific">Olea europaea subsp. europaea</name>
    <dbReference type="NCBI Taxonomy" id="158383"/>
    <lineage>
        <taxon>Eukaryota</taxon>
        <taxon>Viridiplantae</taxon>
        <taxon>Streptophyta</taxon>
        <taxon>Embryophyta</taxon>
        <taxon>Tracheophyta</taxon>
        <taxon>Spermatophyta</taxon>
        <taxon>Magnoliopsida</taxon>
        <taxon>eudicotyledons</taxon>
        <taxon>Gunneridae</taxon>
        <taxon>Pentapetalae</taxon>
        <taxon>asterids</taxon>
        <taxon>lamiids</taxon>
        <taxon>Lamiales</taxon>
        <taxon>Oleaceae</taxon>
        <taxon>Oleeae</taxon>
        <taxon>Olea</taxon>
    </lineage>
</organism>
<name>A0A8S0TPS9_OLEEU</name>
<dbReference type="Gramene" id="OE9D003848T1">
    <property type="protein sequence ID" value="OE9D003848C1"/>
    <property type="gene ID" value="OE9D003848"/>
</dbReference>
<sequence length="104" mass="11718">MSTLVFAASLSTPHPNFAPQQNLHWSNRWKAPPILERAVKLILGILSTGNNFAERMAIKKSWMQYKLIKSSNTIAYFFVALIGEPINSMHATNVTSFNSFVESF</sequence>
<evidence type="ECO:0000313" key="2">
    <source>
        <dbReference type="Proteomes" id="UP000594638"/>
    </source>
</evidence>
<reference evidence="1 2" key="1">
    <citation type="submission" date="2019-12" db="EMBL/GenBank/DDBJ databases">
        <authorList>
            <person name="Alioto T."/>
            <person name="Alioto T."/>
            <person name="Gomez Garrido J."/>
        </authorList>
    </citation>
    <scope>NUCLEOTIDE SEQUENCE [LARGE SCALE GENOMIC DNA]</scope>
</reference>
<proteinExistence type="predicted"/>
<dbReference type="EMBL" id="CACTIH010007271">
    <property type="protein sequence ID" value="CAA3007251.1"/>
    <property type="molecule type" value="Genomic_DNA"/>
</dbReference>
<dbReference type="OrthoDB" id="1737268at2759"/>